<keyword evidence="4 7" id="KW-0812">Transmembrane</keyword>
<dbReference type="Pfam" id="PF02472">
    <property type="entry name" value="ExbD"/>
    <property type="match status" value="1"/>
</dbReference>
<gene>
    <name evidence="9" type="ORF">HAHE_18590</name>
</gene>
<keyword evidence="7" id="KW-0813">Transport</keyword>
<dbReference type="EMBL" id="AP024702">
    <property type="protein sequence ID" value="BCX47951.1"/>
    <property type="molecule type" value="Genomic_DNA"/>
</dbReference>
<name>A0ABM7R9L7_9BACT</name>
<organism evidence="9 10">
    <name type="scientific">Haloferula helveola</name>
    <dbReference type="NCBI Taxonomy" id="490095"/>
    <lineage>
        <taxon>Bacteria</taxon>
        <taxon>Pseudomonadati</taxon>
        <taxon>Verrucomicrobiota</taxon>
        <taxon>Verrucomicrobiia</taxon>
        <taxon>Verrucomicrobiales</taxon>
        <taxon>Verrucomicrobiaceae</taxon>
        <taxon>Haloferula</taxon>
    </lineage>
</organism>
<dbReference type="RefSeq" id="WP_338690447.1">
    <property type="nucleotide sequence ID" value="NZ_AP024702.1"/>
</dbReference>
<evidence type="ECO:0000256" key="8">
    <source>
        <dbReference type="SAM" id="Phobius"/>
    </source>
</evidence>
<keyword evidence="10" id="KW-1185">Reference proteome</keyword>
<keyword evidence="3" id="KW-1003">Cell membrane</keyword>
<accession>A0ABM7R9L7</accession>
<evidence type="ECO:0000256" key="5">
    <source>
        <dbReference type="ARBA" id="ARBA00022989"/>
    </source>
</evidence>
<feature type="transmembrane region" description="Helical" evidence="8">
    <location>
        <begin position="25"/>
        <end position="45"/>
    </location>
</feature>
<dbReference type="PANTHER" id="PTHR30558">
    <property type="entry name" value="EXBD MEMBRANE COMPONENT OF PMF-DRIVEN MACROMOLECULE IMPORT SYSTEM"/>
    <property type="match status" value="1"/>
</dbReference>
<dbReference type="InterPro" id="IPR003400">
    <property type="entry name" value="ExbD"/>
</dbReference>
<evidence type="ECO:0000256" key="3">
    <source>
        <dbReference type="ARBA" id="ARBA00022475"/>
    </source>
</evidence>
<sequence>MASGNKLRAAKANEGDDLQIDMSPMIDMVFLLLIFFLVNATMIIVKQDTRVTPPIAKNSKKAKDGNGRIVINILEDGSFYDETGTVKLETDEDIFDLVKEEKEKVDLQGYEPKLHLRGDQEAVFKYCRQAIRASAKAGVDKVLFATYAFPRN</sequence>
<evidence type="ECO:0000256" key="2">
    <source>
        <dbReference type="ARBA" id="ARBA00005811"/>
    </source>
</evidence>
<evidence type="ECO:0000256" key="7">
    <source>
        <dbReference type="RuleBase" id="RU003879"/>
    </source>
</evidence>
<evidence type="ECO:0008006" key="11">
    <source>
        <dbReference type="Google" id="ProtNLM"/>
    </source>
</evidence>
<comment type="similarity">
    <text evidence="2 7">Belongs to the ExbD/TolR family.</text>
</comment>
<evidence type="ECO:0000256" key="1">
    <source>
        <dbReference type="ARBA" id="ARBA00004162"/>
    </source>
</evidence>
<evidence type="ECO:0000256" key="4">
    <source>
        <dbReference type="ARBA" id="ARBA00022692"/>
    </source>
</evidence>
<evidence type="ECO:0000256" key="6">
    <source>
        <dbReference type="ARBA" id="ARBA00023136"/>
    </source>
</evidence>
<keyword evidence="7" id="KW-0653">Protein transport</keyword>
<proteinExistence type="inferred from homology"/>
<reference evidence="9 10" key="1">
    <citation type="submission" date="2021-06" db="EMBL/GenBank/DDBJ databases">
        <title>Complete genome of Haloferula helveola possessing various polysaccharide degrading enzymes.</title>
        <authorList>
            <person name="Takami H."/>
            <person name="Huang C."/>
            <person name="Hamasaki K."/>
        </authorList>
    </citation>
    <scope>NUCLEOTIDE SEQUENCE [LARGE SCALE GENOMIC DNA]</scope>
    <source>
        <strain evidence="9 10">CN-1</strain>
    </source>
</reference>
<comment type="subcellular location">
    <subcellularLocation>
        <location evidence="1">Cell membrane</location>
        <topology evidence="1">Single-pass membrane protein</topology>
    </subcellularLocation>
    <subcellularLocation>
        <location evidence="7">Cell membrane</location>
        <topology evidence="7">Single-pass type II membrane protein</topology>
    </subcellularLocation>
</comment>
<keyword evidence="6 8" id="KW-0472">Membrane</keyword>
<evidence type="ECO:0000313" key="10">
    <source>
        <dbReference type="Proteomes" id="UP001374893"/>
    </source>
</evidence>
<dbReference type="PANTHER" id="PTHR30558:SF3">
    <property type="entry name" value="BIOPOLYMER TRANSPORT PROTEIN EXBD-RELATED"/>
    <property type="match status" value="1"/>
</dbReference>
<evidence type="ECO:0000313" key="9">
    <source>
        <dbReference type="EMBL" id="BCX47951.1"/>
    </source>
</evidence>
<protein>
    <recommendedName>
        <fullName evidence="11">Biopolymer transporter ExbD</fullName>
    </recommendedName>
</protein>
<dbReference type="Proteomes" id="UP001374893">
    <property type="component" value="Chromosome"/>
</dbReference>
<keyword evidence="5 8" id="KW-1133">Transmembrane helix</keyword>